<dbReference type="KEGG" id="psoj:PHYSODRAFT_316331"/>
<gene>
    <name evidence="1" type="ORF">PHYSODRAFT_316331</name>
</gene>
<dbReference type="EMBL" id="JH159155">
    <property type="protein sequence ID" value="EGZ16347.1"/>
    <property type="molecule type" value="Genomic_DNA"/>
</dbReference>
<dbReference type="Proteomes" id="UP000002640">
    <property type="component" value="Unassembled WGS sequence"/>
</dbReference>
<protein>
    <submittedName>
        <fullName evidence="1">Uncharacterized protein</fullName>
    </submittedName>
</protein>
<keyword evidence="2" id="KW-1185">Reference proteome</keyword>
<sequence>MVVLEHESAFVRVNFTEPSYTFYVWMELEGLGPETEFRTPDLSSNNTPEEIAELVAGAVPNASEYNLAVDVRKFDNSELIAWINMLNEWMANYYKSGGSESEASAAWAAYSSSADGGSSFQFPPAGEASGTVQISFRNVSVVPSIIEVIAISDESMDGDGKSKISYDYRGSELRFQLSPLNLTKFEYVPPPPYVNLTWDENIPDCPDLYWNGSSIWNGSDIWSICSECEDAFAACDSSISCSIGVRGFLEGALSPSRFNAYEMSTEMDNYNRRPWGAMTYS</sequence>
<proteinExistence type="predicted"/>
<name>G4ZPU2_PHYSP</name>
<evidence type="ECO:0000313" key="1">
    <source>
        <dbReference type="EMBL" id="EGZ16347.1"/>
    </source>
</evidence>
<reference evidence="1 2" key="1">
    <citation type="journal article" date="2006" name="Science">
        <title>Phytophthora genome sequences uncover evolutionary origins and mechanisms of pathogenesis.</title>
        <authorList>
            <person name="Tyler B.M."/>
            <person name="Tripathy S."/>
            <person name="Zhang X."/>
            <person name="Dehal P."/>
            <person name="Jiang R.H."/>
            <person name="Aerts A."/>
            <person name="Arredondo F.D."/>
            <person name="Baxter L."/>
            <person name="Bensasson D."/>
            <person name="Beynon J.L."/>
            <person name="Chapman J."/>
            <person name="Damasceno C.M."/>
            <person name="Dorrance A.E."/>
            <person name="Dou D."/>
            <person name="Dickerman A.W."/>
            <person name="Dubchak I.L."/>
            <person name="Garbelotto M."/>
            <person name="Gijzen M."/>
            <person name="Gordon S.G."/>
            <person name="Govers F."/>
            <person name="Grunwald N.J."/>
            <person name="Huang W."/>
            <person name="Ivors K.L."/>
            <person name="Jones R.W."/>
            <person name="Kamoun S."/>
            <person name="Krampis K."/>
            <person name="Lamour K.H."/>
            <person name="Lee M.K."/>
            <person name="McDonald W.H."/>
            <person name="Medina M."/>
            <person name="Meijer H.J."/>
            <person name="Nordberg E.K."/>
            <person name="Maclean D.J."/>
            <person name="Ospina-Giraldo M.D."/>
            <person name="Morris P.F."/>
            <person name="Phuntumart V."/>
            <person name="Putnam N.H."/>
            <person name="Rash S."/>
            <person name="Rose J.K."/>
            <person name="Sakihama Y."/>
            <person name="Salamov A.A."/>
            <person name="Savidor A."/>
            <person name="Scheuring C.F."/>
            <person name="Smith B.M."/>
            <person name="Sobral B.W."/>
            <person name="Terry A."/>
            <person name="Torto-Alalibo T.A."/>
            <person name="Win J."/>
            <person name="Xu Z."/>
            <person name="Zhang H."/>
            <person name="Grigoriev I.V."/>
            <person name="Rokhsar D.S."/>
            <person name="Boore J.L."/>
        </authorList>
    </citation>
    <scope>NUCLEOTIDE SEQUENCE [LARGE SCALE GENOMIC DNA]</scope>
    <source>
        <strain evidence="1 2">P6497</strain>
    </source>
</reference>
<dbReference type="GeneID" id="20643966"/>
<organism evidence="1 2">
    <name type="scientific">Phytophthora sojae (strain P6497)</name>
    <name type="common">Soybean stem and root rot agent</name>
    <name type="synonym">Phytophthora megasperma f. sp. glycines</name>
    <dbReference type="NCBI Taxonomy" id="1094619"/>
    <lineage>
        <taxon>Eukaryota</taxon>
        <taxon>Sar</taxon>
        <taxon>Stramenopiles</taxon>
        <taxon>Oomycota</taxon>
        <taxon>Peronosporomycetes</taxon>
        <taxon>Peronosporales</taxon>
        <taxon>Peronosporaceae</taxon>
        <taxon>Phytophthora</taxon>
    </lineage>
</organism>
<dbReference type="AlphaFoldDB" id="G4ZPU2"/>
<dbReference type="InParanoid" id="G4ZPU2"/>
<evidence type="ECO:0000313" key="2">
    <source>
        <dbReference type="Proteomes" id="UP000002640"/>
    </source>
</evidence>
<dbReference type="RefSeq" id="XP_009530096.1">
    <property type="nucleotide sequence ID" value="XM_009531801.1"/>
</dbReference>
<accession>G4ZPU2</accession>
<dbReference type="OMA" id="PYVNLTW"/>